<evidence type="ECO:0000256" key="1">
    <source>
        <dbReference type="ARBA" id="ARBA00004141"/>
    </source>
</evidence>
<dbReference type="GO" id="GO:0004176">
    <property type="term" value="F:ATP-dependent peptidase activity"/>
    <property type="evidence" value="ECO:0007669"/>
    <property type="project" value="InterPro"/>
</dbReference>
<keyword evidence="4" id="KW-1133">Transmembrane helix</keyword>
<comment type="caution">
    <text evidence="6">The sequence shown here is derived from an EMBL/GenBank/DDBJ whole genome shotgun (WGS) entry which is preliminary data.</text>
</comment>
<dbReference type="PROSITE" id="PS51786">
    <property type="entry name" value="LON_PROTEOLYTIC"/>
    <property type="match status" value="1"/>
</dbReference>
<dbReference type="EMBL" id="NZBD01000007">
    <property type="protein sequence ID" value="MAG18096.1"/>
    <property type="molecule type" value="Genomic_DNA"/>
</dbReference>
<evidence type="ECO:0000259" key="5">
    <source>
        <dbReference type="PROSITE" id="PS51786"/>
    </source>
</evidence>
<keyword evidence="4" id="KW-0472">Membrane</keyword>
<evidence type="ECO:0000256" key="3">
    <source>
        <dbReference type="SAM" id="MobiDB-lite"/>
    </source>
</evidence>
<evidence type="ECO:0000256" key="4">
    <source>
        <dbReference type="SAM" id="Phobius"/>
    </source>
</evidence>
<dbReference type="SUPFAM" id="SSF54211">
    <property type="entry name" value="Ribosomal protein S5 domain 2-like"/>
    <property type="match status" value="1"/>
</dbReference>
<feature type="domain" description="Lon proteolytic" evidence="5">
    <location>
        <begin position="97"/>
        <end position="209"/>
    </location>
</feature>
<sequence>MKKFFLAALFLILFASVSWAVLEKDSLSIYAVTTKGEGLVADLTLEIEPGTGKIWSAVTPLVGTTTQNAERTAIKVAGNFYSNTNMHDYKFTISSIASVVEGPSAGAAMTLLAVSMLTDKKLPDNVSITGTINEDGSVGPVGGVFEKTKEAANTGKKLFLIPRGEAIQTIKLDEGVRSVNLLEYAPETWGIKVVEISNIEEAIEFAFTDVDNIDINTTASESIPDFIPGKVQLPSNLGSFKILTNNYIEETRQITSEARNGLSSTLLEDPEIITFLLEVLNDSEQTVSRAEILNEQNYMYSAANFAFLARVNAIIVKEVSNNPSLLEENSTALDLRLAELQRELNNFENDLSGNIPKKGAEWFASAQQRFTYARTTLEKIRSEQTIVVDGSDEDKLQNTLQRLQDYAFAVAWLDVSKDFYNLSIESNGLVYRSDEFKDLSDPLLVDAENGLRILEEEGEREDIARRVNASKNEKLFGWHEASLFDAASAKALVESEIDSKDKTPDELKKMLQEKISAVEKQIVDSNVSVGWAVLYLDHAKFFLASAEYYSEQDFSISAANNLRSGLSLAYLAEEIFVASSMVNSYYLEQSVVENAVPVSSVSDPKEDDFVLVGILLFSLAFSLVLLLVLIGFIASHKHKKFSIERESLHLKKLIKDADVNLLRGEINAEKHANLKDRYMQELSFLESERKERAMHVISIDDYSTEINSYNEKIFDLRKHLNTKLISETEFKQKSKEYLSKLIDLKEKLETELGALSKQKVQLKNINLDSIVNKSNLPVVVGKESLVNVKPVRSFKKPVQPNPVTKKASKPKTIAKKPLKKPKSVSKPKKKK</sequence>
<dbReference type="InterPro" id="IPR008269">
    <property type="entry name" value="Lon_proteolytic"/>
</dbReference>
<dbReference type="AlphaFoldDB" id="A0A2D6LPF9"/>
<dbReference type="GO" id="GO:0016020">
    <property type="term" value="C:membrane"/>
    <property type="evidence" value="ECO:0007669"/>
    <property type="project" value="UniProtKB-SubCell"/>
</dbReference>
<gene>
    <name evidence="6" type="ORF">CL944_01325</name>
</gene>
<feature type="coiled-coil region" evidence="2">
    <location>
        <begin position="738"/>
        <end position="765"/>
    </location>
</feature>
<keyword evidence="2" id="KW-0175">Coiled coil</keyword>
<dbReference type="Gene3D" id="3.30.230.10">
    <property type="match status" value="1"/>
</dbReference>
<feature type="region of interest" description="Disordered" evidence="3">
    <location>
        <begin position="795"/>
        <end position="831"/>
    </location>
</feature>
<accession>A0A2D6LPF9</accession>
<dbReference type="Proteomes" id="UP000226712">
    <property type="component" value="Unassembled WGS sequence"/>
</dbReference>
<dbReference type="GO" id="GO:0030163">
    <property type="term" value="P:protein catabolic process"/>
    <property type="evidence" value="ECO:0007669"/>
    <property type="project" value="InterPro"/>
</dbReference>
<name>A0A2D6LPF9_9ARCH</name>
<organism evidence="6 7">
    <name type="scientific">Candidatus Iainarchaeum sp</name>
    <dbReference type="NCBI Taxonomy" id="3101447"/>
    <lineage>
        <taxon>Archaea</taxon>
        <taxon>Candidatus Iainarchaeota</taxon>
        <taxon>Candidatus Iainarchaeia</taxon>
        <taxon>Candidatus Iainarchaeales</taxon>
        <taxon>Candidatus Iainarchaeaceae</taxon>
        <taxon>Candidatus Iainarchaeum</taxon>
    </lineage>
</organism>
<dbReference type="GO" id="GO:0005524">
    <property type="term" value="F:ATP binding"/>
    <property type="evidence" value="ECO:0007669"/>
    <property type="project" value="InterPro"/>
</dbReference>
<proteinExistence type="predicted"/>
<feature type="transmembrane region" description="Helical" evidence="4">
    <location>
        <begin position="609"/>
        <end position="635"/>
    </location>
</feature>
<dbReference type="InterPro" id="IPR027065">
    <property type="entry name" value="Lon_Prtase"/>
</dbReference>
<dbReference type="PANTHER" id="PTHR10046">
    <property type="entry name" value="ATP DEPENDENT LON PROTEASE FAMILY MEMBER"/>
    <property type="match status" value="1"/>
</dbReference>
<evidence type="ECO:0000313" key="7">
    <source>
        <dbReference type="Proteomes" id="UP000226712"/>
    </source>
</evidence>
<protein>
    <recommendedName>
        <fullName evidence="5">Lon proteolytic domain-containing protein</fullName>
    </recommendedName>
</protein>
<dbReference type="PRINTS" id="PR00830">
    <property type="entry name" value="ENDOLAPTASE"/>
</dbReference>
<dbReference type="InterPro" id="IPR014721">
    <property type="entry name" value="Ribsml_uS5_D2-typ_fold_subgr"/>
</dbReference>
<evidence type="ECO:0000313" key="6">
    <source>
        <dbReference type="EMBL" id="MAG18096.1"/>
    </source>
</evidence>
<dbReference type="InterPro" id="IPR020568">
    <property type="entry name" value="Ribosomal_Su5_D2-typ_SF"/>
</dbReference>
<reference evidence="7" key="1">
    <citation type="submission" date="2017-09" db="EMBL/GenBank/DDBJ databases">
        <title>The Reconstruction of 2,631 Draft Metagenome-Assembled Genomes from the Global Oceans.</title>
        <authorList>
            <person name="Tully B.J."/>
            <person name="Graham E.D."/>
            <person name="Heidelberg J.F."/>
        </authorList>
    </citation>
    <scope>NUCLEOTIDE SEQUENCE [LARGE SCALE GENOMIC DNA]</scope>
</reference>
<evidence type="ECO:0000256" key="2">
    <source>
        <dbReference type="SAM" id="Coils"/>
    </source>
</evidence>
<keyword evidence="4" id="KW-0812">Transmembrane</keyword>
<comment type="subcellular location">
    <subcellularLocation>
        <location evidence="1">Membrane</location>
        <topology evidence="1">Multi-pass membrane protein</topology>
    </subcellularLocation>
</comment>
<dbReference type="GO" id="GO:0006508">
    <property type="term" value="P:proteolysis"/>
    <property type="evidence" value="ECO:0007669"/>
    <property type="project" value="InterPro"/>
</dbReference>
<dbReference type="GO" id="GO:0004252">
    <property type="term" value="F:serine-type endopeptidase activity"/>
    <property type="evidence" value="ECO:0007669"/>
    <property type="project" value="InterPro"/>
</dbReference>
<dbReference type="Pfam" id="PF05362">
    <property type="entry name" value="Lon_C"/>
    <property type="match status" value="1"/>
</dbReference>
<feature type="compositionally biased region" description="Basic residues" evidence="3">
    <location>
        <begin position="806"/>
        <end position="831"/>
    </location>
</feature>